<dbReference type="PANTHER" id="PTHR44688">
    <property type="entry name" value="DNA-BINDING TRANSCRIPTIONAL ACTIVATOR DEVR_DOSR"/>
    <property type="match status" value="1"/>
</dbReference>
<dbReference type="SUPFAM" id="SSF46894">
    <property type="entry name" value="C-terminal effector domain of the bipartite response regulators"/>
    <property type="match status" value="1"/>
</dbReference>
<dbReference type="GO" id="GO:0006355">
    <property type="term" value="P:regulation of DNA-templated transcription"/>
    <property type="evidence" value="ECO:0007669"/>
    <property type="project" value="InterPro"/>
</dbReference>
<keyword evidence="2" id="KW-0238">DNA-binding</keyword>
<evidence type="ECO:0000313" key="6">
    <source>
        <dbReference type="Proteomes" id="UP000233597"/>
    </source>
</evidence>
<evidence type="ECO:0000256" key="3">
    <source>
        <dbReference type="ARBA" id="ARBA00023163"/>
    </source>
</evidence>
<evidence type="ECO:0000313" key="5">
    <source>
        <dbReference type="EMBL" id="PKR49047.1"/>
    </source>
</evidence>
<dbReference type="AlphaFoldDB" id="A0A2N3KEQ4"/>
<dbReference type="SUPFAM" id="SSF75516">
    <property type="entry name" value="Pheromone-binding domain of LuxR-like quorum-sensing transcription factors"/>
    <property type="match status" value="1"/>
</dbReference>
<keyword evidence="1" id="KW-0805">Transcription regulation</keyword>
<dbReference type="SMART" id="SM00421">
    <property type="entry name" value="HTH_LUXR"/>
    <property type="match status" value="1"/>
</dbReference>
<dbReference type="InterPro" id="IPR036388">
    <property type="entry name" value="WH-like_DNA-bd_sf"/>
</dbReference>
<dbReference type="PANTHER" id="PTHR44688:SF16">
    <property type="entry name" value="DNA-BINDING TRANSCRIPTIONAL ACTIVATOR DEVR_DOSR"/>
    <property type="match status" value="1"/>
</dbReference>
<dbReference type="PROSITE" id="PS50043">
    <property type="entry name" value="HTH_LUXR_2"/>
    <property type="match status" value="1"/>
</dbReference>
<accession>A0A2N3KEQ4</accession>
<dbReference type="OrthoDB" id="7345476at2"/>
<organism evidence="5 6">
    <name type="scientific">Thalassospira marina</name>
    <dbReference type="NCBI Taxonomy" id="2048283"/>
    <lineage>
        <taxon>Bacteria</taxon>
        <taxon>Pseudomonadati</taxon>
        <taxon>Pseudomonadota</taxon>
        <taxon>Alphaproteobacteria</taxon>
        <taxon>Rhodospirillales</taxon>
        <taxon>Thalassospiraceae</taxon>
        <taxon>Thalassospira</taxon>
    </lineage>
</organism>
<dbReference type="Proteomes" id="UP000233597">
    <property type="component" value="Unassembled WGS sequence"/>
</dbReference>
<evidence type="ECO:0000259" key="4">
    <source>
        <dbReference type="PROSITE" id="PS50043"/>
    </source>
</evidence>
<dbReference type="InterPro" id="IPR036693">
    <property type="entry name" value="TF_LuxR_autoind-bd_dom_sf"/>
</dbReference>
<dbReference type="InterPro" id="IPR000792">
    <property type="entry name" value="Tscrpt_reg_LuxR_C"/>
</dbReference>
<dbReference type="PRINTS" id="PR00038">
    <property type="entry name" value="HTHLUXR"/>
</dbReference>
<evidence type="ECO:0000256" key="1">
    <source>
        <dbReference type="ARBA" id="ARBA00023015"/>
    </source>
</evidence>
<dbReference type="CDD" id="cd06170">
    <property type="entry name" value="LuxR_C_like"/>
    <property type="match status" value="1"/>
</dbReference>
<dbReference type="InterPro" id="IPR005143">
    <property type="entry name" value="TF_LuxR_autoind-bd_dom"/>
</dbReference>
<sequence length="256" mass="29289">MIENPNNDLYDLLNALDDARDVPTAWQAGLRFFRKFGARQLTYGFERLDGSVVFLTTLPDWWMSHYLDNNYGSCDPLIDIARAYITPRKFETPFTNFPVTLSPKARQLLNEFGETESTAGLVIPGITPMPQQLSALAISNTMDPEEFSKFYRGKETTLILAAHALQQRCQELDHQFIQTDVHLVRAKITHYPDLSPRERECLLWLCKGLRNDAIAERMGITRVTVEMHLRNCRQKLGARTREQAVVTAIKQGFITP</sequence>
<feature type="domain" description="HTH luxR-type" evidence="4">
    <location>
        <begin position="187"/>
        <end position="252"/>
    </location>
</feature>
<dbReference type="Pfam" id="PF03472">
    <property type="entry name" value="Autoind_bind"/>
    <property type="match status" value="1"/>
</dbReference>
<protein>
    <recommendedName>
        <fullName evidence="4">HTH luxR-type domain-containing protein</fullName>
    </recommendedName>
</protein>
<dbReference type="Gene3D" id="1.10.10.10">
    <property type="entry name" value="Winged helix-like DNA-binding domain superfamily/Winged helix DNA-binding domain"/>
    <property type="match status" value="1"/>
</dbReference>
<comment type="caution">
    <text evidence="5">The sequence shown here is derived from an EMBL/GenBank/DDBJ whole genome shotgun (WGS) entry which is preliminary data.</text>
</comment>
<dbReference type="Gene3D" id="3.30.450.80">
    <property type="entry name" value="Transcription factor LuxR-like, autoinducer-binding domain"/>
    <property type="match status" value="1"/>
</dbReference>
<proteinExistence type="predicted"/>
<keyword evidence="3" id="KW-0804">Transcription</keyword>
<dbReference type="GO" id="GO:0003677">
    <property type="term" value="F:DNA binding"/>
    <property type="evidence" value="ECO:0007669"/>
    <property type="project" value="UniProtKB-KW"/>
</dbReference>
<dbReference type="InterPro" id="IPR016032">
    <property type="entry name" value="Sig_transdc_resp-reg_C-effctor"/>
</dbReference>
<gene>
    <name evidence="5" type="ORF">COO20_23070</name>
</gene>
<reference evidence="5 6" key="1">
    <citation type="submission" date="2017-09" db="EMBL/GenBank/DDBJ databases">
        <title>Biodiversity and function of Thalassospira species in the particle-attached aromatic-hydrocarbon-degrading consortia from the surface seawater of the South China Sea.</title>
        <authorList>
            <person name="Dong C."/>
            <person name="Liu R."/>
            <person name="Shao Z."/>
        </authorList>
    </citation>
    <scope>NUCLEOTIDE SEQUENCE [LARGE SCALE GENOMIC DNA]</scope>
    <source>
        <strain evidence="5 6">CSC1P2</strain>
    </source>
</reference>
<dbReference type="EMBL" id="NWTK01000020">
    <property type="protein sequence ID" value="PKR49047.1"/>
    <property type="molecule type" value="Genomic_DNA"/>
</dbReference>
<dbReference type="Pfam" id="PF00196">
    <property type="entry name" value="GerE"/>
    <property type="match status" value="1"/>
</dbReference>
<dbReference type="RefSeq" id="WP_101270869.1">
    <property type="nucleotide sequence ID" value="NZ_NWTK01000020.1"/>
</dbReference>
<evidence type="ECO:0000256" key="2">
    <source>
        <dbReference type="ARBA" id="ARBA00023125"/>
    </source>
</evidence>
<name>A0A2N3KEQ4_9PROT</name>